<organism evidence="1 2">
    <name type="scientific">Mesonia hippocampi</name>
    <dbReference type="NCBI Taxonomy" id="1628250"/>
    <lineage>
        <taxon>Bacteria</taxon>
        <taxon>Pseudomonadati</taxon>
        <taxon>Bacteroidota</taxon>
        <taxon>Flavobacteriia</taxon>
        <taxon>Flavobacteriales</taxon>
        <taxon>Flavobacteriaceae</taxon>
        <taxon>Mesonia</taxon>
    </lineage>
</organism>
<evidence type="ECO:0000313" key="2">
    <source>
        <dbReference type="Proteomes" id="UP000553034"/>
    </source>
</evidence>
<comment type="caution">
    <text evidence="1">The sequence shown here is derived from an EMBL/GenBank/DDBJ whole genome shotgun (WGS) entry which is preliminary data.</text>
</comment>
<gene>
    <name evidence="1" type="ORF">GGR32_000179</name>
</gene>
<keyword evidence="2" id="KW-1185">Reference proteome</keyword>
<proteinExistence type="predicted"/>
<dbReference type="Proteomes" id="UP000553034">
    <property type="component" value="Unassembled WGS sequence"/>
</dbReference>
<accession>A0A840ESJ1</accession>
<dbReference type="AlphaFoldDB" id="A0A840ESJ1"/>
<name>A0A840ESJ1_9FLAO</name>
<reference evidence="1 2" key="1">
    <citation type="submission" date="2020-08" db="EMBL/GenBank/DDBJ databases">
        <title>Genomic Encyclopedia of Type Strains, Phase IV (KMG-IV): sequencing the most valuable type-strain genomes for metagenomic binning, comparative biology and taxonomic classification.</title>
        <authorList>
            <person name="Goeker M."/>
        </authorList>
    </citation>
    <scope>NUCLEOTIDE SEQUENCE [LARGE SCALE GENOMIC DNA]</scope>
    <source>
        <strain evidence="1 2">DSM 29568</strain>
    </source>
</reference>
<dbReference type="RefSeq" id="WP_183475558.1">
    <property type="nucleotide sequence ID" value="NZ_JACIFO010000001.1"/>
</dbReference>
<evidence type="ECO:0000313" key="1">
    <source>
        <dbReference type="EMBL" id="MBB4117907.1"/>
    </source>
</evidence>
<protein>
    <submittedName>
        <fullName evidence="1">Uncharacterized protein</fullName>
    </submittedName>
</protein>
<dbReference type="EMBL" id="JACIFO010000001">
    <property type="protein sequence ID" value="MBB4117907.1"/>
    <property type="molecule type" value="Genomic_DNA"/>
</dbReference>
<sequence length="470" mass="55450">MFSNHISAQEIYFRVSENDCSNYYTPVFSVLDESTYQDKIKFLLPINYQGKRFDNLNKLYFENKLTMSKVVFSDELYQITSKPLNDLSGISLVNKGEVIAFFSIKDINAKNINAIIKSLSSLQEILDKSKKGLSNNLLNKIDYKRPFLFLSDQFFGKLYRFDGDKSEFSVLNLKEDSSSIASLRKHYLSEDDYKTHQEYGETSKSFQGQNGIKIIDISFAEEKIYIKYSIPYVSVMMYAGKQATVLSNLLLMFSQPIDERITFNSFIDNTYVIKNFSLEEIKYYPSRQMAVYADKLYYINQVMASSEIPEFPLLSQFKIDKDLKEITLEGVVDNLKNFNFQQDSLLNVQYLMEIGFLQNKENILLREYPYAVNLVKKQKYQLDWEDENKHYYPVEIFYSQLQFWEKEDNFTVLVKKQENYALKTYNQNWELQQEKLLPFNTETVKDIRFSKDNIYLFTENELLSLPNVFE</sequence>